<comment type="caution">
    <text evidence="1">The sequence shown here is derived from an EMBL/GenBank/DDBJ whole genome shotgun (WGS) entry which is preliminary data.</text>
</comment>
<dbReference type="Proteomes" id="UP001320159">
    <property type="component" value="Unassembled WGS sequence"/>
</dbReference>
<evidence type="ECO:0000313" key="2">
    <source>
        <dbReference type="Proteomes" id="UP001320159"/>
    </source>
</evidence>
<gene>
    <name evidence="1" type="ORF">CUJ83_01900</name>
</gene>
<dbReference type="RefSeq" id="WP_230739961.1">
    <property type="nucleotide sequence ID" value="NZ_PGCK01000001.1"/>
</dbReference>
<protein>
    <submittedName>
        <fullName evidence="1">Uncharacterized protein</fullName>
    </submittedName>
</protein>
<dbReference type="PROSITE" id="PS51257">
    <property type="entry name" value="PROKAR_LIPOPROTEIN"/>
    <property type="match status" value="1"/>
</dbReference>
<reference evidence="1 2" key="1">
    <citation type="submission" date="2017-11" db="EMBL/GenBank/DDBJ databases">
        <title>Isolation and Characterization of Family Methanocellaceae Species from Potential Methane Hydrate Area Offshore Southwestern Taiwan.</title>
        <authorList>
            <person name="Zhang W.-L."/>
            <person name="Chen W.-C."/>
            <person name="Lai M.-C."/>
            <person name="Chen S.-C."/>
        </authorList>
    </citation>
    <scope>NUCLEOTIDE SEQUENCE [LARGE SCALE GENOMIC DNA]</scope>
    <source>
        <strain evidence="1 2">CWC-04</strain>
    </source>
</reference>
<accession>A0AAP2RA54</accession>
<keyword evidence="2" id="KW-1185">Reference proteome</keyword>
<proteinExistence type="predicted"/>
<sequence>MRDWDVWQKHVNYNTIIGLACEIPEDTIELLEKVGFIVDDGSKPPVKAGQLFLLHVRDLDKKYYWKKYEEYKNKYGGEEPRPVHIEEMPELIIRFLGNAKFEQCIDIANYTLKVLGEN</sequence>
<dbReference type="AlphaFoldDB" id="A0AAP2RA54"/>
<name>A0AAP2RA54_9EURY</name>
<evidence type="ECO:0000313" key="1">
    <source>
        <dbReference type="EMBL" id="MCD1293748.1"/>
    </source>
</evidence>
<dbReference type="EMBL" id="PGCK01000001">
    <property type="protein sequence ID" value="MCD1293748.1"/>
    <property type="molecule type" value="Genomic_DNA"/>
</dbReference>
<organism evidence="1 2">
    <name type="scientific">Methanooceanicella nereidis</name>
    <dbReference type="NCBI Taxonomy" id="2052831"/>
    <lineage>
        <taxon>Archaea</taxon>
        <taxon>Methanobacteriati</taxon>
        <taxon>Methanobacteriota</taxon>
        <taxon>Stenosarchaea group</taxon>
        <taxon>Methanomicrobia</taxon>
        <taxon>Methanocellales</taxon>
        <taxon>Methanocellaceae</taxon>
        <taxon>Methanooceanicella</taxon>
    </lineage>
</organism>